<dbReference type="RefSeq" id="WP_303491558.1">
    <property type="nucleotide sequence ID" value="NZ_JAUOPB010000003.1"/>
</dbReference>
<name>A0AAW7X2U5_9GAMM</name>
<evidence type="ECO:0000313" key="1">
    <source>
        <dbReference type="EMBL" id="MDO6421862.1"/>
    </source>
</evidence>
<comment type="caution">
    <text evidence="1">The sequence shown here is derived from an EMBL/GenBank/DDBJ whole genome shotgun (WGS) entry which is preliminary data.</text>
</comment>
<dbReference type="GO" id="GO:0016603">
    <property type="term" value="F:glutaminyl-peptide cyclotransferase activity"/>
    <property type="evidence" value="ECO:0007669"/>
    <property type="project" value="InterPro"/>
</dbReference>
<dbReference type="PANTHER" id="PTHR31270:SF1">
    <property type="entry name" value="GLUTAMINYL-PEPTIDE CYCLOTRANSFERASE"/>
    <property type="match status" value="1"/>
</dbReference>
<dbReference type="EMBL" id="JAUOPB010000003">
    <property type="protein sequence ID" value="MDO6421862.1"/>
    <property type="molecule type" value="Genomic_DNA"/>
</dbReference>
<evidence type="ECO:0000313" key="2">
    <source>
        <dbReference type="Proteomes" id="UP001169760"/>
    </source>
</evidence>
<organism evidence="1 2">
    <name type="scientific">Saccharophagus degradans</name>
    <dbReference type="NCBI Taxonomy" id="86304"/>
    <lineage>
        <taxon>Bacteria</taxon>
        <taxon>Pseudomonadati</taxon>
        <taxon>Pseudomonadota</taxon>
        <taxon>Gammaproteobacteria</taxon>
        <taxon>Cellvibrionales</taxon>
        <taxon>Cellvibrionaceae</taxon>
        <taxon>Saccharophagus</taxon>
    </lineage>
</organism>
<dbReference type="SUPFAM" id="SSF50969">
    <property type="entry name" value="YVTN repeat-like/Quinoprotein amine dehydrogenase"/>
    <property type="match status" value="1"/>
</dbReference>
<dbReference type="AlphaFoldDB" id="A0AAW7X2U5"/>
<accession>A0AAW7X2U5</accession>
<protein>
    <submittedName>
        <fullName evidence="1">Glutaminyl-peptide cyclotransferase</fullName>
    </submittedName>
</protein>
<dbReference type="PANTHER" id="PTHR31270">
    <property type="entry name" value="GLUTAMINYL-PEPTIDE CYCLOTRANSFERASE"/>
    <property type="match status" value="1"/>
</dbReference>
<gene>
    <name evidence="1" type="ORF">Q4521_05210</name>
</gene>
<dbReference type="InterPro" id="IPR007788">
    <property type="entry name" value="QCT"/>
</dbReference>
<dbReference type="Pfam" id="PF05096">
    <property type="entry name" value="Glu_cyclase_2"/>
    <property type="match status" value="1"/>
</dbReference>
<dbReference type="Proteomes" id="UP001169760">
    <property type="component" value="Unassembled WGS sequence"/>
</dbReference>
<dbReference type="InterPro" id="IPR011044">
    <property type="entry name" value="Quino_amine_DH_bsu"/>
</dbReference>
<sequence>MSKRPNLGYTLPIQKMPMPTQKPNTKRTTTSIIAAVSLALSLFITPCANAAKQLAFEVLKTLPHNSTTFTQGLLVAGDQLIESSGLYGKSFIASYNKETGEQTYKIPLPKRVFAEGLTRIDDTLYLLTWKENKLLRFNATTREALTPLNYEGEGWGLTHTDNLFLMTDGSEHLYLRSQKDFRVLKKVKVHDQNKTYRFLNELEYAQGHLWLNVWQTNQILRVNYHTGEVTGILDLTSLQKQNGGNPKQAVLNGIAYDPEHNAYWVTGKYWPKRYLINISTPATH</sequence>
<reference evidence="1" key="1">
    <citation type="submission" date="2023-07" db="EMBL/GenBank/DDBJ databases">
        <title>Genome content predicts the carbon catabolic preferences of heterotrophic bacteria.</title>
        <authorList>
            <person name="Gralka M."/>
        </authorList>
    </citation>
    <scope>NUCLEOTIDE SEQUENCE</scope>
    <source>
        <strain evidence="1">I3M17_2</strain>
    </source>
</reference>
<proteinExistence type="predicted"/>